<keyword evidence="2" id="KW-1185">Reference proteome</keyword>
<feature type="non-terminal residue" evidence="1">
    <location>
        <position position="51"/>
    </location>
</feature>
<proteinExistence type="predicted"/>
<comment type="caution">
    <text evidence="1">The sequence shown here is derived from an EMBL/GenBank/DDBJ whole genome shotgun (WGS) entry which is preliminary data.</text>
</comment>
<accession>A0ABD0LQL4</accession>
<evidence type="ECO:0000313" key="2">
    <source>
        <dbReference type="Proteomes" id="UP001519460"/>
    </source>
</evidence>
<dbReference type="AlphaFoldDB" id="A0ABD0LQL4"/>
<reference evidence="1 2" key="1">
    <citation type="journal article" date="2023" name="Sci. Data">
        <title>Genome assembly of the Korean intertidal mud-creeper Batillaria attramentaria.</title>
        <authorList>
            <person name="Patra A.K."/>
            <person name="Ho P.T."/>
            <person name="Jun S."/>
            <person name="Lee S.J."/>
            <person name="Kim Y."/>
            <person name="Won Y.J."/>
        </authorList>
    </citation>
    <scope>NUCLEOTIDE SEQUENCE [LARGE SCALE GENOMIC DNA]</scope>
    <source>
        <strain evidence="1">Wonlab-2016</strain>
    </source>
</reference>
<dbReference type="EMBL" id="JACVVK020000029">
    <property type="protein sequence ID" value="KAK7501809.1"/>
    <property type="molecule type" value="Genomic_DNA"/>
</dbReference>
<gene>
    <name evidence="1" type="ORF">BaRGS_00006895</name>
</gene>
<sequence>MHRGPSYLGVEPVYHIRSLRQTGVSFSRDFTLKFDRCAEFVISGQAVAVKR</sequence>
<organism evidence="1 2">
    <name type="scientific">Batillaria attramentaria</name>
    <dbReference type="NCBI Taxonomy" id="370345"/>
    <lineage>
        <taxon>Eukaryota</taxon>
        <taxon>Metazoa</taxon>
        <taxon>Spiralia</taxon>
        <taxon>Lophotrochozoa</taxon>
        <taxon>Mollusca</taxon>
        <taxon>Gastropoda</taxon>
        <taxon>Caenogastropoda</taxon>
        <taxon>Sorbeoconcha</taxon>
        <taxon>Cerithioidea</taxon>
        <taxon>Batillariidae</taxon>
        <taxon>Batillaria</taxon>
    </lineage>
</organism>
<protein>
    <submittedName>
        <fullName evidence="1">Uncharacterized protein</fullName>
    </submittedName>
</protein>
<dbReference type="Proteomes" id="UP001519460">
    <property type="component" value="Unassembled WGS sequence"/>
</dbReference>
<evidence type="ECO:0000313" key="1">
    <source>
        <dbReference type="EMBL" id="KAK7501809.1"/>
    </source>
</evidence>
<name>A0ABD0LQL4_9CAEN</name>